<dbReference type="PANTHER" id="PTHR21431">
    <property type="entry name" value="PREFOLDIN SUBUNIT 6"/>
    <property type="match status" value="1"/>
</dbReference>
<name>T2MIX2_HYDVU</name>
<organism evidence="4">
    <name type="scientific">Hydra vulgaris</name>
    <name type="common">Hydra</name>
    <name type="synonym">Hydra attenuata</name>
    <dbReference type="NCBI Taxonomy" id="6087"/>
    <lineage>
        <taxon>Eukaryota</taxon>
        <taxon>Metazoa</taxon>
        <taxon>Cnidaria</taxon>
        <taxon>Hydrozoa</taxon>
        <taxon>Hydroidolina</taxon>
        <taxon>Anthoathecata</taxon>
        <taxon>Aplanulata</taxon>
        <taxon>Hydridae</taxon>
        <taxon>Hydra</taxon>
    </lineage>
</organism>
<evidence type="ECO:0000256" key="3">
    <source>
        <dbReference type="SAM" id="Coils"/>
    </source>
</evidence>
<dbReference type="GO" id="GO:0051131">
    <property type="term" value="P:chaperone-mediated protein complex assembly"/>
    <property type="evidence" value="ECO:0007669"/>
    <property type="project" value="TreeGrafter"/>
</dbReference>
<dbReference type="GO" id="GO:0051082">
    <property type="term" value="F:unfolded protein binding"/>
    <property type="evidence" value="ECO:0007669"/>
    <property type="project" value="InterPro"/>
</dbReference>
<dbReference type="GO" id="GO:0051087">
    <property type="term" value="F:protein-folding chaperone binding"/>
    <property type="evidence" value="ECO:0007669"/>
    <property type="project" value="TreeGrafter"/>
</dbReference>
<dbReference type="GO" id="GO:0006457">
    <property type="term" value="P:protein folding"/>
    <property type="evidence" value="ECO:0007669"/>
    <property type="project" value="InterPro"/>
</dbReference>
<dbReference type="GO" id="GO:0016272">
    <property type="term" value="C:prefoldin complex"/>
    <property type="evidence" value="ECO:0007669"/>
    <property type="project" value="InterPro"/>
</dbReference>
<dbReference type="AlphaFoldDB" id="T2MIX2"/>
<dbReference type="PANTHER" id="PTHR21431:SF0">
    <property type="entry name" value="PREFOLDIN SUBUNIT 6"/>
    <property type="match status" value="1"/>
</dbReference>
<dbReference type="EMBL" id="HAAD01005819">
    <property type="protein sequence ID" value="CDG72051.1"/>
    <property type="molecule type" value="mRNA"/>
</dbReference>
<protein>
    <submittedName>
        <fullName evidence="4">Prefoldin subunit 6</fullName>
    </submittedName>
</protein>
<keyword evidence="3" id="KW-0175">Coiled coil</keyword>
<comment type="similarity">
    <text evidence="1">Belongs to the prefoldin subunit beta family.</text>
</comment>
<dbReference type="InterPro" id="IPR002777">
    <property type="entry name" value="PFD_beta-like"/>
</dbReference>
<dbReference type="FunFam" id="1.10.287.370:FF:000003">
    <property type="entry name" value="Prefoldin subunit 6"/>
    <property type="match status" value="1"/>
</dbReference>
<accession>T2MIX2</accession>
<dbReference type="InterPro" id="IPR009053">
    <property type="entry name" value="Prefoldin"/>
</dbReference>
<feature type="coiled-coil region" evidence="3">
    <location>
        <begin position="86"/>
        <end position="134"/>
    </location>
</feature>
<evidence type="ECO:0000256" key="1">
    <source>
        <dbReference type="ARBA" id="ARBA00008045"/>
    </source>
</evidence>
<dbReference type="Pfam" id="PF01920">
    <property type="entry name" value="Prefoldin_2"/>
    <property type="match status" value="1"/>
</dbReference>
<feature type="non-terminal residue" evidence="4">
    <location>
        <position position="1"/>
    </location>
</feature>
<proteinExistence type="evidence at transcript level"/>
<evidence type="ECO:0000256" key="2">
    <source>
        <dbReference type="ARBA" id="ARBA00023186"/>
    </source>
</evidence>
<dbReference type="OrthoDB" id="248120at2759"/>
<sequence length="135" mass="15932">NIDKIMANAKAQKYLQKEVEIFQKLQKDFQKLLNGRQQLDIQYNENKIVKDELDLLEEEANVFKLVGPVLVKQDLSESKLNVQKRIDYIQAELARHDKSIKEIQEKQEEKKEALMKLQQEMQIAMQNHSNHSDKV</sequence>
<dbReference type="SUPFAM" id="SSF46579">
    <property type="entry name" value="Prefoldin"/>
    <property type="match status" value="1"/>
</dbReference>
<dbReference type="GO" id="GO:0005737">
    <property type="term" value="C:cytoplasm"/>
    <property type="evidence" value="ECO:0007669"/>
    <property type="project" value="TreeGrafter"/>
</dbReference>
<dbReference type="Gene3D" id="1.10.287.370">
    <property type="match status" value="1"/>
</dbReference>
<gene>
    <name evidence="4" type="primary">PFDN6</name>
</gene>
<reference evidence="4" key="1">
    <citation type="journal article" date="2013" name="Genome Biol. Evol.">
        <title>Punctuated emergences of genetic and phenotypic innovations in eumetazoan, bilaterian, euteleostome, and hominidae ancestors.</title>
        <authorList>
            <person name="Wenger Y."/>
            <person name="Galliot B."/>
        </authorList>
    </citation>
    <scope>NUCLEOTIDE SEQUENCE</scope>
    <source>
        <tissue evidence="4">Whole animals</tissue>
    </source>
</reference>
<keyword evidence="2" id="KW-0143">Chaperone</keyword>
<evidence type="ECO:0000313" key="4">
    <source>
        <dbReference type="EMBL" id="CDG72051.1"/>
    </source>
</evidence>
<dbReference type="CDD" id="cd23161">
    <property type="entry name" value="Prefoldin_6"/>
    <property type="match status" value="1"/>
</dbReference>